<dbReference type="EMBL" id="JAAOAV010000095">
    <property type="protein sequence ID" value="KAF5602998.1"/>
    <property type="molecule type" value="Genomic_DNA"/>
</dbReference>
<evidence type="ECO:0000256" key="4">
    <source>
        <dbReference type="ARBA" id="ARBA00023136"/>
    </source>
</evidence>
<feature type="transmembrane region" description="Helical" evidence="7">
    <location>
        <begin position="222"/>
        <end position="240"/>
    </location>
</feature>
<feature type="transmembrane region" description="Helical" evidence="7">
    <location>
        <begin position="569"/>
        <end position="595"/>
    </location>
</feature>
<name>A0A8H5PUU3_GIBSU</name>
<organism evidence="9 10">
    <name type="scientific">Gibberella subglutinans</name>
    <name type="common">Fusarium subglutinans</name>
    <dbReference type="NCBI Taxonomy" id="42677"/>
    <lineage>
        <taxon>Eukaryota</taxon>
        <taxon>Fungi</taxon>
        <taxon>Dikarya</taxon>
        <taxon>Ascomycota</taxon>
        <taxon>Pezizomycotina</taxon>
        <taxon>Sordariomycetes</taxon>
        <taxon>Hypocreomycetidae</taxon>
        <taxon>Hypocreales</taxon>
        <taxon>Nectriaceae</taxon>
        <taxon>Fusarium</taxon>
        <taxon>Fusarium fujikuroi species complex</taxon>
    </lineage>
</organism>
<feature type="region of interest" description="Disordered" evidence="6">
    <location>
        <begin position="119"/>
        <end position="170"/>
    </location>
</feature>
<feature type="domain" description="Major facilitator superfamily (MFS) profile" evidence="8">
    <location>
        <begin position="186"/>
        <end position="677"/>
    </location>
</feature>
<keyword evidence="2 7" id="KW-0812">Transmembrane</keyword>
<evidence type="ECO:0000256" key="2">
    <source>
        <dbReference type="ARBA" id="ARBA00022692"/>
    </source>
</evidence>
<feature type="compositionally biased region" description="Basic and acidic residues" evidence="6">
    <location>
        <begin position="161"/>
        <end position="170"/>
    </location>
</feature>
<evidence type="ECO:0000256" key="5">
    <source>
        <dbReference type="ARBA" id="ARBA00023180"/>
    </source>
</evidence>
<dbReference type="InterPro" id="IPR011701">
    <property type="entry name" value="MFS"/>
</dbReference>
<evidence type="ECO:0000256" key="1">
    <source>
        <dbReference type="ARBA" id="ARBA00004141"/>
    </source>
</evidence>
<dbReference type="SUPFAM" id="SSF103473">
    <property type="entry name" value="MFS general substrate transporter"/>
    <property type="match status" value="1"/>
</dbReference>
<dbReference type="GeneID" id="59320480"/>
<keyword evidence="5" id="KW-0325">Glycoprotein</keyword>
<sequence>MPLGQFDCHVDHVSAHSVVLIELPILAPFLPGPDLVLLRFKSASVVGGDPGSLVSGLRSPVSDPRPPLSPNPSVTNVITSHGDSNGATHVIPLSHSDDSNALLDAYPWIIPIVMNSPAQTPGSGSATSIPRDDSPFTSEETPLLAGSSSSSRSSSAVTLSTRKDSNSRHVETQSKVHIPLARAIAIGVSLWLLIFLTACNMSGMTLIQGAIASQLGSHGSSAMWFTSAYLIPMSSLAPVAGRLATIFPPRTLILPIAALIATGGLICDLSTSFGTFVAGRVIAGTGGAGVLSLAIIIGLELASEKSRGLVLGFINAGFTAGVSFGAIVFGGLMPVVGWRPLFWGQIPFAFATGLGVFISIPATAEAHDTKTCTRQRLARIDYLGAGLLTTSIVLFLYAIADEIQTVPLCIAPVILLLFLTVENYLAADPIIPVKVLSSWGILFSCFAQLGLMIARWSVLFYAPIFMLAVRGSSPATAGSILIPTNIGFGLGGILVGWLHVRRNGAFWLPSISALAIFTVSTYVLSLISTTSLPLALFIVVVLINGLATGGGVNYTLAHILHLSHEDTRYIATSLLGTFRGSGSSFGTAVAGGIFYRLLRGNLVSGFLQLDGGEHLSHARQRLVSSLVNTPGLVHGGDLSPAEQNIATEGYAGATRGVWQAMAMLGGVVVLFQALTGKKAPDDKREDEQTDEEAARAVVAENEGVGEA</sequence>
<evidence type="ECO:0000256" key="7">
    <source>
        <dbReference type="SAM" id="Phobius"/>
    </source>
</evidence>
<feature type="region of interest" description="Disordered" evidence="6">
    <location>
        <begin position="677"/>
        <end position="707"/>
    </location>
</feature>
<dbReference type="PANTHER" id="PTHR23501:SF6">
    <property type="entry name" value="MULTIDRUG TRANSPORTER, PUTATIVE (AFU_ORTHOLOGUE AFUA_3G14560)-RELATED"/>
    <property type="match status" value="1"/>
</dbReference>
<feature type="transmembrane region" description="Helical" evidence="7">
    <location>
        <begin position="380"/>
        <end position="399"/>
    </location>
</feature>
<keyword evidence="10" id="KW-1185">Reference proteome</keyword>
<feature type="transmembrane region" description="Helical" evidence="7">
    <location>
        <begin position="505"/>
        <end position="528"/>
    </location>
</feature>
<protein>
    <submittedName>
        <fullName evidence="9">Major facilitator family transporter</fullName>
    </submittedName>
</protein>
<feature type="transmembrane region" description="Helical" evidence="7">
    <location>
        <begin position="309"/>
        <end position="329"/>
    </location>
</feature>
<feature type="transmembrane region" description="Helical" evidence="7">
    <location>
        <begin position="534"/>
        <end position="557"/>
    </location>
</feature>
<evidence type="ECO:0000259" key="8">
    <source>
        <dbReference type="PROSITE" id="PS50850"/>
    </source>
</evidence>
<evidence type="ECO:0000256" key="6">
    <source>
        <dbReference type="SAM" id="MobiDB-lite"/>
    </source>
</evidence>
<dbReference type="PANTHER" id="PTHR23501">
    <property type="entry name" value="MAJOR FACILITATOR SUPERFAMILY"/>
    <property type="match status" value="1"/>
</dbReference>
<evidence type="ECO:0000256" key="3">
    <source>
        <dbReference type="ARBA" id="ARBA00022989"/>
    </source>
</evidence>
<dbReference type="GO" id="GO:0000329">
    <property type="term" value="C:fungal-type vacuole membrane"/>
    <property type="evidence" value="ECO:0007669"/>
    <property type="project" value="TreeGrafter"/>
</dbReference>
<dbReference type="Gene3D" id="1.20.1250.20">
    <property type="entry name" value="MFS general substrate transporter like domains"/>
    <property type="match status" value="1"/>
</dbReference>
<comment type="subcellular location">
    <subcellularLocation>
        <location evidence="1">Membrane</location>
        <topology evidence="1">Multi-pass membrane protein</topology>
    </subcellularLocation>
</comment>
<dbReference type="RefSeq" id="XP_036537063.1">
    <property type="nucleotide sequence ID" value="XM_036685762.1"/>
</dbReference>
<evidence type="ECO:0000313" key="10">
    <source>
        <dbReference type="Proteomes" id="UP000547976"/>
    </source>
</evidence>
<dbReference type="Proteomes" id="UP000547976">
    <property type="component" value="Unassembled WGS sequence"/>
</dbReference>
<feature type="transmembrane region" description="Helical" evidence="7">
    <location>
        <begin position="405"/>
        <end position="427"/>
    </location>
</feature>
<feature type="compositionally biased region" description="Polar residues" evidence="6">
    <location>
        <begin position="119"/>
        <end position="128"/>
    </location>
</feature>
<feature type="transmembrane region" description="Helical" evidence="7">
    <location>
        <begin position="277"/>
        <end position="297"/>
    </location>
</feature>
<evidence type="ECO:0000313" key="9">
    <source>
        <dbReference type="EMBL" id="KAF5602998.1"/>
    </source>
</evidence>
<keyword evidence="3 7" id="KW-1133">Transmembrane helix</keyword>
<feature type="transmembrane region" description="Helical" evidence="7">
    <location>
        <begin position="656"/>
        <end position="674"/>
    </location>
</feature>
<feature type="transmembrane region" description="Helical" evidence="7">
    <location>
        <begin position="183"/>
        <end position="210"/>
    </location>
</feature>
<gene>
    <name evidence="9" type="ORF">FSUBG_7455</name>
</gene>
<feature type="transmembrane region" description="Helical" evidence="7">
    <location>
        <begin position="341"/>
        <end position="360"/>
    </location>
</feature>
<comment type="caution">
    <text evidence="9">The sequence shown here is derived from an EMBL/GenBank/DDBJ whole genome shotgun (WGS) entry which is preliminary data.</text>
</comment>
<dbReference type="GO" id="GO:0015174">
    <property type="term" value="F:basic amino acid transmembrane transporter activity"/>
    <property type="evidence" value="ECO:0007669"/>
    <property type="project" value="TreeGrafter"/>
</dbReference>
<proteinExistence type="predicted"/>
<accession>A0A8H5PUU3</accession>
<feature type="transmembrane region" description="Helical" evidence="7">
    <location>
        <begin position="439"/>
        <end position="468"/>
    </location>
</feature>
<feature type="compositionally biased region" description="Low complexity" evidence="6">
    <location>
        <begin position="695"/>
        <end position="707"/>
    </location>
</feature>
<feature type="transmembrane region" description="Helical" evidence="7">
    <location>
        <begin position="480"/>
        <end position="498"/>
    </location>
</feature>
<feature type="transmembrane region" description="Helical" evidence="7">
    <location>
        <begin position="252"/>
        <end position="271"/>
    </location>
</feature>
<dbReference type="OrthoDB" id="4160219at2759"/>
<reference evidence="9 10" key="1">
    <citation type="submission" date="2020-05" db="EMBL/GenBank/DDBJ databases">
        <title>Identification and distribution of gene clusters putatively required for synthesis of sphingolipid metabolism inhibitors in phylogenetically diverse species of the filamentous fungus Fusarium.</title>
        <authorList>
            <person name="Kim H.-S."/>
            <person name="Busman M."/>
            <person name="Brown D.W."/>
            <person name="Divon H."/>
            <person name="Uhlig S."/>
            <person name="Proctor R.H."/>
        </authorList>
    </citation>
    <scope>NUCLEOTIDE SEQUENCE [LARGE SCALE GENOMIC DNA]</scope>
    <source>
        <strain evidence="9 10">NRRL 66333</strain>
    </source>
</reference>
<dbReference type="Pfam" id="PF07690">
    <property type="entry name" value="MFS_1"/>
    <property type="match status" value="1"/>
</dbReference>
<dbReference type="InterPro" id="IPR036259">
    <property type="entry name" value="MFS_trans_sf"/>
</dbReference>
<dbReference type="PROSITE" id="PS50850">
    <property type="entry name" value="MFS"/>
    <property type="match status" value="1"/>
</dbReference>
<dbReference type="AlphaFoldDB" id="A0A8H5PUU3"/>
<dbReference type="InterPro" id="IPR020846">
    <property type="entry name" value="MFS_dom"/>
</dbReference>
<keyword evidence="4 7" id="KW-0472">Membrane</keyword>